<evidence type="ECO:0000256" key="1">
    <source>
        <dbReference type="ARBA" id="ARBA00004123"/>
    </source>
</evidence>
<protein>
    <submittedName>
        <fullName evidence="6">Uncharacterized protein</fullName>
    </submittedName>
</protein>
<organism evidence="6 7">
    <name type="scientific">Ramazzottius varieornatus</name>
    <name type="common">Water bear</name>
    <name type="synonym">Tardigrade</name>
    <dbReference type="NCBI Taxonomy" id="947166"/>
    <lineage>
        <taxon>Eukaryota</taxon>
        <taxon>Metazoa</taxon>
        <taxon>Ecdysozoa</taxon>
        <taxon>Tardigrada</taxon>
        <taxon>Eutardigrada</taxon>
        <taxon>Parachela</taxon>
        <taxon>Hypsibioidea</taxon>
        <taxon>Ramazzottiidae</taxon>
        <taxon>Ramazzottius</taxon>
    </lineage>
</organism>
<evidence type="ECO:0000256" key="4">
    <source>
        <dbReference type="ARBA" id="ARBA00022833"/>
    </source>
</evidence>
<evidence type="ECO:0000313" key="6">
    <source>
        <dbReference type="EMBL" id="GAV08657.1"/>
    </source>
</evidence>
<reference evidence="6 7" key="1">
    <citation type="journal article" date="2016" name="Nat. Commun.">
        <title>Extremotolerant tardigrade genome and improved radiotolerance of human cultured cells by tardigrade-unique protein.</title>
        <authorList>
            <person name="Hashimoto T."/>
            <person name="Horikawa D.D."/>
            <person name="Saito Y."/>
            <person name="Kuwahara H."/>
            <person name="Kozuka-Hata H."/>
            <person name="Shin-I T."/>
            <person name="Minakuchi Y."/>
            <person name="Ohishi K."/>
            <person name="Motoyama A."/>
            <person name="Aizu T."/>
            <person name="Enomoto A."/>
            <person name="Kondo K."/>
            <person name="Tanaka S."/>
            <person name="Hara Y."/>
            <person name="Koshikawa S."/>
            <person name="Sagara H."/>
            <person name="Miura T."/>
            <person name="Yokobori S."/>
            <person name="Miyagawa K."/>
            <person name="Suzuki Y."/>
            <person name="Kubo T."/>
            <person name="Oyama M."/>
            <person name="Kohara Y."/>
            <person name="Fujiyama A."/>
            <person name="Arakawa K."/>
            <person name="Katayama T."/>
            <person name="Toyoda A."/>
            <person name="Kunieda T."/>
        </authorList>
    </citation>
    <scope>NUCLEOTIDE SEQUENCE [LARGE SCALE GENOMIC DNA]</scope>
    <source>
        <strain evidence="6 7">YOKOZUNA-1</strain>
    </source>
</reference>
<comment type="subcellular location">
    <subcellularLocation>
        <location evidence="1">Nucleus</location>
    </subcellularLocation>
</comment>
<dbReference type="PANTHER" id="PTHR46481">
    <property type="entry name" value="ZINC FINGER BED DOMAIN-CONTAINING PROTEIN 4"/>
    <property type="match status" value="1"/>
</dbReference>
<dbReference type="SUPFAM" id="SSF53098">
    <property type="entry name" value="Ribonuclease H-like"/>
    <property type="match status" value="1"/>
</dbReference>
<dbReference type="Proteomes" id="UP000186922">
    <property type="component" value="Unassembled WGS sequence"/>
</dbReference>
<dbReference type="EMBL" id="BDGG01000018">
    <property type="protein sequence ID" value="GAV08657.1"/>
    <property type="molecule type" value="Genomic_DNA"/>
</dbReference>
<dbReference type="InterPro" id="IPR012337">
    <property type="entry name" value="RNaseH-like_sf"/>
</dbReference>
<gene>
    <name evidence="6" type="primary">RvY_18319-1</name>
    <name evidence="6" type="synonym">RvY_18319.1</name>
    <name evidence="6" type="ORF">RvY_18319</name>
</gene>
<dbReference type="GO" id="GO:0005634">
    <property type="term" value="C:nucleus"/>
    <property type="evidence" value="ECO:0007669"/>
    <property type="project" value="UniProtKB-SubCell"/>
</dbReference>
<evidence type="ECO:0000256" key="2">
    <source>
        <dbReference type="ARBA" id="ARBA00022723"/>
    </source>
</evidence>
<dbReference type="AlphaFoldDB" id="A0A1D1W5A7"/>
<dbReference type="InterPro" id="IPR052035">
    <property type="entry name" value="ZnF_BED_domain_contain"/>
</dbReference>
<evidence type="ECO:0000313" key="7">
    <source>
        <dbReference type="Proteomes" id="UP000186922"/>
    </source>
</evidence>
<dbReference type="GO" id="GO:0008270">
    <property type="term" value="F:zinc ion binding"/>
    <property type="evidence" value="ECO:0007669"/>
    <property type="project" value="UniProtKB-KW"/>
</dbReference>
<keyword evidence="4" id="KW-0862">Zinc</keyword>
<proteinExistence type="predicted"/>
<keyword evidence="5" id="KW-0539">Nucleus</keyword>
<evidence type="ECO:0000256" key="3">
    <source>
        <dbReference type="ARBA" id="ARBA00022771"/>
    </source>
</evidence>
<dbReference type="OrthoDB" id="1607513at2759"/>
<accession>A0A1D1W5A7</accession>
<name>A0A1D1W5A7_RAMVA</name>
<keyword evidence="2" id="KW-0479">Metal-binding</keyword>
<keyword evidence="3" id="KW-0863">Zinc-finger</keyword>
<sequence>MGITAHWMTSEFELEELLLGFVSLPAEHFGEALKEEVMAILREYGIAHKTFGWTMDRAANMKAFFNDIKPEQESEKDKDKDRHLRLPLDVSTRWNSTLPMLRGAYEAGHHLKRYAATYGTTAFKKNLLKDSEWEDVSRLISFLVPLEQATNDCSASRCPTFHLGKQCLSTLHDHFKKPYIKRTAAKMAAKLTSVEPDSWQQEAATVALLLDPCVKTNAFANPEEKLRAIEVLKKYFVIHGLCFA</sequence>
<keyword evidence="7" id="KW-1185">Reference proteome</keyword>
<comment type="caution">
    <text evidence="6">The sequence shown here is derived from an EMBL/GenBank/DDBJ whole genome shotgun (WGS) entry which is preliminary data.</text>
</comment>
<dbReference type="PANTHER" id="PTHR46481:SF10">
    <property type="entry name" value="ZINC FINGER BED DOMAIN-CONTAINING PROTEIN 39"/>
    <property type="match status" value="1"/>
</dbReference>
<evidence type="ECO:0000256" key="5">
    <source>
        <dbReference type="ARBA" id="ARBA00023242"/>
    </source>
</evidence>